<dbReference type="SUPFAM" id="SSF55681">
    <property type="entry name" value="Class II aaRS and biotin synthetases"/>
    <property type="match status" value="1"/>
</dbReference>
<dbReference type="Pfam" id="PF13393">
    <property type="entry name" value="tRNA-synt_His"/>
    <property type="match status" value="1"/>
</dbReference>
<dbReference type="InterPro" id="IPR045864">
    <property type="entry name" value="aa-tRNA-synth_II/BPL/LPL"/>
</dbReference>
<proteinExistence type="predicted"/>
<keyword evidence="2" id="KW-0436">Ligase</keyword>
<comment type="caution">
    <text evidence="2">The sequence shown here is derived from an EMBL/GenBank/DDBJ whole genome shotgun (WGS) entry which is preliminary data.</text>
</comment>
<protein>
    <submittedName>
        <fullName evidence="2">Histidine--tRNA ligase</fullName>
        <ecNumber evidence="2">6.1.1.21</ecNumber>
    </submittedName>
</protein>
<dbReference type="PANTHER" id="PTHR11476:SF7">
    <property type="entry name" value="HISTIDINE--TRNA LIGASE"/>
    <property type="match status" value="1"/>
</dbReference>
<reference evidence="2" key="1">
    <citation type="submission" date="2019-08" db="EMBL/GenBank/DDBJ databases">
        <authorList>
            <person name="Kucharzyk K."/>
            <person name="Murdoch R.W."/>
            <person name="Higgins S."/>
            <person name="Loffler F."/>
        </authorList>
    </citation>
    <scope>NUCLEOTIDE SEQUENCE</scope>
</reference>
<dbReference type="GO" id="GO:0005739">
    <property type="term" value="C:mitochondrion"/>
    <property type="evidence" value="ECO:0007669"/>
    <property type="project" value="TreeGrafter"/>
</dbReference>
<dbReference type="GO" id="GO:0003723">
    <property type="term" value="F:RNA binding"/>
    <property type="evidence" value="ECO:0007669"/>
    <property type="project" value="TreeGrafter"/>
</dbReference>
<sequence length="178" mass="19874">MAEQIAEKEAAANLQTIVEQASQIATENAARYPDVEYKVIFDPSLVRGQGYYTGTVFEIESVEFRGAIAGGGRYDNLIGKFIRQDVPAVGISIGFERIFSILMSQNFQIPDQKQKIALFYEPSEFGEAVRKAESLRDSYTISLLERPKKIGPYLDRLKEKGVTGFINFGGSDEVNFLD</sequence>
<dbReference type="AlphaFoldDB" id="A0A645I936"/>
<accession>A0A645I936</accession>
<dbReference type="PANTHER" id="PTHR11476">
    <property type="entry name" value="HISTIDYL-TRNA SYNTHETASE"/>
    <property type="match status" value="1"/>
</dbReference>
<dbReference type="EMBL" id="VSSQ01108729">
    <property type="protein sequence ID" value="MPN47322.1"/>
    <property type="molecule type" value="Genomic_DNA"/>
</dbReference>
<dbReference type="GO" id="GO:0004821">
    <property type="term" value="F:histidine-tRNA ligase activity"/>
    <property type="evidence" value="ECO:0007669"/>
    <property type="project" value="UniProtKB-EC"/>
</dbReference>
<dbReference type="EC" id="6.1.1.21" evidence="2"/>
<dbReference type="InterPro" id="IPR041715">
    <property type="entry name" value="HisRS-like_core"/>
</dbReference>
<dbReference type="GO" id="GO:0032543">
    <property type="term" value="P:mitochondrial translation"/>
    <property type="evidence" value="ECO:0007669"/>
    <property type="project" value="TreeGrafter"/>
</dbReference>
<dbReference type="GO" id="GO:0005829">
    <property type="term" value="C:cytosol"/>
    <property type="evidence" value="ECO:0007669"/>
    <property type="project" value="TreeGrafter"/>
</dbReference>
<dbReference type="Gene3D" id="3.30.930.10">
    <property type="entry name" value="Bira Bifunctional Protein, Domain 2"/>
    <property type="match status" value="1"/>
</dbReference>
<name>A0A645I936_9ZZZZ</name>
<feature type="domain" description="Class II Histidinyl-tRNA synthetase (HisRS)-like catalytic core" evidence="1">
    <location>
        <begin position="10"/>
        <end position="98"/>
    </location>
</feature>
<organism evidence="2">
    <name type="scientific">bioreactor metagenome</name>
    <dbReference type="NCBI Taxonomy" id="1076179"/>
    <lineage>
        <taxon>unclassified sequences</taxon>
        <taxon>metagenomes</taxon>
        <taxon>ecological metagenomes</taxon>
    </lineage>
</organism>
<evidence type="ECO:0000313" key="2">
    <source>
        <dbReference type="EMBL" id="MPN47322.1"/>
    </source>
</evidence>
<dbReference type="GO" id="GO:0006427">
    <property type="term" value="P:histidyl-tRNA aminoacylation"/>
    <property type="evidence" value="ECO:0007669"/>
    <property type="project" value="TreeGrafter"/>
</dbReference>
<gene>
    <name evidence="2" type="primary">hisS_61</name>
    <name evidence="2" type="ORF">SDC9_194924</name>
</gene>
<evidence type="ECO:0000259" key="1">
    <source>
        <dbReference type="Pfam" id="PF13393"/>
    </source>
</evidence>